<accession>A0A2T1LX75</accession>
<gene>
    <name evidence="1" type="ORF">C7H19_13445</name>
</gene>
<dbReference type="AlphaFoldDB" id="A0A2T1LX75"/>
<reference evidence="1 2" key="1">
    <citation type="submission" date="2018-03" db="EMBL/GenBank/DDBJ databases">
        <title>The ancient ancestry and fast evolution of plastids.</title>
        <authorList>
            <person name="Moore K.R."/>
            <person name="Magnabosco C."/>
            <person name="Momper L."/>
            <person name="Gold D.A."/>
            <person name="Bosak T."/>
            <person name="Fournier G.P."/>
        </authorList>
    </citation>
    <scope>NUCLEOTIDE SEQUENCE [LARGE SCALE GENOMIC DNA]</scope>
    <source>
        <strain evidence="1 2">CCALA 016</strain>
    </source>
</reference>
<protein>
    <submittedName>
        <fullName evidence="1">Uncharacterized protein</fullName>
    </submittedName>
</protein>
<reference evidence="1 2" key="2">
    <citation type="submission" date="2018-03" db="EMBL/GenBank/DDBJ databases">
        <authorList>
            <person name="Keele B.F."/>
        </authorList>
    </citation>
    <scope>NUCLEOTIDE SEQUENCE [LARGE SCALE GENOMIC DNA]</scope>
    <source>
        <strain evidence="1 2">CCALA 016</strain>
    </source>
</reference>
<organism evidence="1 2">
    <name type="scientific">Aphanothece hegewaldii CCALA 016</name>
    <dbReference type="NCBI Taxonomy" id="2107694"/>
    <lineage>
        <taxon>Bacteria</taxon>
        <taxon>Bacillati</taxon>
        <taxon>Cyanobacteriota</taxon>
        <taxon>Cyanophyceae</taxon>
        <taxon>Oscillatoriophycideae</taxon>
        <taxon>Chroococcales</taxon>
        <taxon>Aphanothecaceae</taxon>
        <taxon>Aphanothece</taxon>
    </lineage>
</organism>
<dbReference type="RefSeq" id="WP_106457391.1">
    <property type="nucleotide sequence ID" value="NZ_PXOH01000013.1"/>
</dbReference>
<sequence length="83" mass="9497">MTNVTRSSALEHEQNLWENLKQAIAASSGFKRWQEEQEVIGTLPCKDSACDDRPVAVNEQIKEDNLDERVNSYLRETLEALAY</sequence>
<evidence type="ECO:0000313" key="2">
    <source>
        <dbReference type="Proteomes" id="UP000239001"/>
    </source>
</evidence>
<dbReference type="EMBL" id="PXOH01000013">
    <property type="protein sequence ID" value="PSF36674.1"/>
    <property type="molecule type" value="Genomic_DNA"/>
</dbReference>
<evidence type="ECO:0000313" key="1">
    <source>
        <dbReference type="EMBL" id="PSF36674.1"/>
    </source>
</evidence>
<keyword evidence="2" id="KW-1185">Reference proteome</keyword>
<dbReference type="OrthoDB" id="573503at2"/>
<dbReference type="Proteomes" id="UP000239001">
    <property type="component" value="Unassembled WGS sequence"/>
</dbReference>
<name>A0A2T1LX75_9CHRO</name>
<proteinExistence type="predicted"/>
<comment type="caution">
    <text evidence="1">The sequence shown here is derived from an EMBL/GenBank/DDBJ whole genome shotgun (WGS) entry which is preliminary data.</text>
</comment>